<dbReference type="PROSITE" id="PS50156">
    <property type="entry name" value="SSD"/>
    <property type="match status" value="1"/>
</dbReference>
<dbReference type="InterPro" id="IPR051697">
    <property type="entry name" value="Patched_domain-protein"/>
</dbReference>
<organism evidence="9 10">
    <name type="scientific">Cylicostephanus goldi</name>
    <name type="common">Nematode worm</name>
    <dbReference type="NCBI Taxonomy" id="71465"/>
    <lineage>
        <taxon>Eukaryota</taxon>
        <taxon>Metazoa</taxon>
        <taxon>Ecdysozoa</taxon>
        <taxon>Nematoda</taxon>
        <taxon>Chromadorea</taxon>
        <taxon>Rhabditida</taxon>
        <taxon>Rhabditina</taxon>
        <taxon>Rhabditomorpha</taxon>
        <taxon>Strongyloidea</taxon>
        <taxon>Strongylidae</taxon>
        <taxon>Cylicostephanus</taxon>
    </lineage>
</organism>
<feature type="transmembrane region" description="Helical" evidence="7">
    <location>
        <begin position="21"/>
        <end position="48"/>
    </location>
</feature>
<proteinExistence type="inferred from homology"/>
<evidence type="ECO:0000259" key="8">
    <source>
        <dbReference type="PROSITE" id="PS50156"/>
    </source>
</evidence>
<dbReference type="Proteomes" id="UP000271889">
    <property type="component" value="Unassembled WGS sequence"/>
</dbReference>
<evidence type="ECO:0000256" key="7">
    <source>
        <dbReference type="SAM" id="Phobius"/>
    </source>
</evidence>
<keyword evidence="4 7" id="KW-1133">Transmembrane helix</keyword>
<dbReference type="PANTHER" id="PTHR10796">
    <property type="entry name" value="PATCHED-RELATED"/>
    <property type="match status" value="1"/>
</dbReference>
<feature type="domain" description="SSD" evidence="8">
    <location>
        <begin position="1"/>
        <end position="73"/>
    </location>
</feature>
<dbReference type="InterPro" id="IPR000731">
    <property type="entry name" value="SSD"/>
</dbReference>
<evidence type="ECO:0000256" key="4">
    <source>
        <dbReference type="ARBA" id="ARBA00022989"/>
    </source>
</evidence>
<dbReference type="PANTHER" id="PTHR10796:SF95">
    <property type="entry name" value="SSD DOMAIN-CONTAINING PROTEIN"/>
    <property type="match status" value="1"/>
</dbReference>
<dbReference type="GO" id="GO:0006897">
    <property type="term" value="P:endocytosis"/>
    <property type="evidence" value="ECO:0007669"/>
    <property type="project" value="TreeGrafter"/>
</dbReference>
<accession>A0A3P6SZE4</accession>
<gene>
    <name evidence="9" type="ORF">CGOC_LOCUS7781</name>
</gene>
<evidence type="ECO:0000256" key="3">
    <source>
        <dbReference type="ARBA" id="ARBA00022692"/>
    </source>
</evidence>
<keyword evidence="6" id="KW-0325">Glycoprotein</keyword>
<comment type="subcellular location">
    <subcellularLocation>
        <location evidence="1">Membrane</location>
        <topology evidence="1">Multi-pass membrane protein</topology>
    </subcellularLocation>
</comment>
<dbReference type="Pfam" id="PF02460">
    <property type="entry name" value="Patched"/>
    <property type="match status" value="1"/>
</dbReference>
<dbReference type="AlphaFoldDB" id="A0A3P6SZE4"/>
<name>A0A3P6SZE4_CYLGO</name>
<evidence type="ECO:0000256" key="1">
    <source>
        <dbReference type="ARBA" id="ARBA00004141"/>
    </source>
</evidence>
<evidence type="ECO:0000313" key="9">
    <source>
        <dbReference type="EMBL" id="VDK81062.1"/>
    </source>
</evidence>
<evidence type="ECO:0000256" key="2">
    <source>
        <dbReference type="ARBA" id="ARBA00005585"/>
    </source>
</evidence>
<dbReference type="EMBL" id="UYRV01027492">
    <property type="protein sequence ID" value="VDK81062.1"/>
    <property type="molecule type" value="Genomic_DNA"/>
</dbReference>
<evidence type="ECO:0000256" key="5">
    <source>
        <dbReference type="ARBA" id="ARBA00023136"/>
    </source>
</evidence>
<evidence type="ECO:0000256" key="6">
    <source>
        <dbReference type="ARBA" id="ARBA00023180"/>
    </source>
</evidence>
<reference evidence="9 10" key="1">
    <citation type="submission" date="2018-11" db="EMBL/GenBank/DDBJ databases">
        <authorList>
            <consortium name="Pathogen Informatics"/>
        </authorList>
    </citation>
    <scope>NUCLEOTIDE SEQUENCE [LARGE SCALE GENOMIC DNA]</scope>
</reference>
<dbReference type="GO" id="GO:0005886">
    <property type="term" value="C:plasma membrane"/>
    <property type="evidence" value="ECO:0007669"/>
    <property type="project" value="TreeGrafter"/>
</dbReference>
<dbReference type="SUPFAM" id="SSF82866">
    <property type="entry name" value="Multidrug efflux transporter AcrB transmembrane domain"/>
    <property type="match status" value="1"/>
</dbReference>
<evidence type="ECO:0000313" key="10">
    <source>
        <dbReference type="Proteomes" id="UP000271889"/>
    </source>
</evidence>
<dbReference type="InterPro" id="IPR003392">
    <property type="entry name" value="PTHD_SSD"/>
</dbReference>
<dbReference type="GO" id="GO:0030659">
    <property type="term" value="C:cytoplasmic vesicle membrane"/>
    <property type="evidence" value="ECO:0007669"/>
    <property type="project" value="TreeGrafter"/>
</dbReference>
<protein>
    <recommendedName>
        <fullName evidence="8">SSD domain-containing protein</fullName>
    </recommendedName>
</protein>
<keyword evidence="3 7" id="KW-0812">Transmembrane</keyword>
<keyword evidence="5 7" id="KW-0472">Membrane</keyword>
<comment type="similarity">
    <text evidence="2">Belongs to the patched family.</text>
</comment>
<dbReference type="Gene3D" id="1.20.1640.10">
    <property type="entry name" value="Multidrug efflux transporter AcrB transmembrane domain"/>
    <property type="match status" value="1"/>
</dbReference>
<dbReference type="OrthoDB" id="6510177at2759"/>
<dbReference type="GO" id="GO:0018996">
    <property type="term" value="P:molting cycle, collagen and cuticulin-based cuticle"/>
    <property type="evidence" value="ECO:0007669"/>
    <property type="project" value="TreeGrafter"/>
</dbReference>
<sequence>MMHSWMRISVDDPTMTRRERIAHMLVDVGPSVTITSLTNFLAFLVGYYTPTPEIQLFCIGNAVAILFDYFYQV</sequence>
<feature type="transmembrane region" description="Helical" evidence="7">
    <location>
        <begin position="54"/>
        <end position="71"/>
    </location>
</feature>
<keyword evidence="10" id="KW-1185">Reference proteome</keyword>